<evidence type="ECO:0000256" key="2">
    <source>
        <dbReference type="ARBA" id="ARBA00023125"/>
    </source>
</evidence>
<dbReference type="Gene3D" id="1.10.357.10">
    <property type="entry name" value="Tetracycline Repressor, domain 2"/>
    <property type="match status" value="1"/>
</dbReference>
<organism evidence="6 7">
    <name type="scientific">Kibdelosporangium aridum</name>
    <dbReference type="NCBI Taxonomy" id="2030"/>
    <lineage>
        <taxon>Bacteria</taxon>
        <taxon>Bacillati</taxon>
        <taxon>Actinomycetota</taxon>
        <taxon>Actinomycetes</taxon>
        <taxon>Pseudonocardiales</taxon>
        <taxon>Pseudonocardiaceae</taxon>
        <taxon>Kibdelosporangium</taxon>
    </lineage>
</organism>
<dbReference type="PANTHER" id="PTHR30055:SF234">
    <property type="entry name" value="HTH-TYPE TRANSCRIPTIONAL REGULATOR BETI"/>
    <property type="match status" value="1"/>
</dbReference>
<dbReference type="RefSeq" id="WP_084434178.1">
    <property type="nucleotide sequence ID" value="NZ_FWXV01000014.1"/>
</dbReference>
<dbReference type="OrthoDB" id="5242390at2"/>
<evidence type="ECO:0000256" key="3">
    <source>
        <dbReference type="ARBA" id="ARBA00023163"/>
    </source>
</evidence>
<dbReference type="InterPro" id="IPR009057">
    <property type="entry name" value="Homeodomain-like_sf"/>
</dbReference>
<dbReference type="SUPFAM" id="SSF46689">
    <property type="entry name" value="Homeodomain-like"/>
    <property type="match status" value="1"/>
</dbReference>
<dbReference type="GO" id="GO:0000976">
    <property type="term" value="F:transcription cis-regulatory region binding"/>
    <property type="evidence" value="ECO:0007669"/>
    <property type="project" value="TreeGrafter"/>
</dbReference>
<evidence type="ECO:0000256" key="1">
    <source>
        <dbReference type="ARBA" id="ARBA00023015"/>
    </source>
</evidence>
<keyword evidence="1" id="KW-0805">Transcription regulation</keyword>
<reference evidence="6 7" key="1">
    <citation type="submission" date="2017-04" db="EMBL/GenBank/DDBJ databases">
        <authorList>
            <person name="Afonso C.L."/>
            <person name="Miller P.J."/>
            <person name="Scott M.A."/>
            <person name="Spackman E."/>
            <person name="Goraichik I."/>
            <person name="Dimitrov K.M."/>
            <person name="Suarez D.L."/>
            <person name="Swayne D.E."/>
        </authorList>
    </citation>
    <scope>NUCLEOTIDE SEQUENCE [LARGE SCALE GENOMIC DNA]</scope>
    <source>
        <strain evidence="6 7">DSM 43828</strain>
    </source>
</reference>
<evidence type="ECO:0000313" key="6">
    <source>
        <dbReference type="EMBL" id="SMD26429.1"/>
    </source>
</evidence>
<evidence type="ECO:0000313" key="7">
    <source>
        <dbReference type="Proteomes" id="UP000192674"/>
    </source>
</evidence>
<evidence type="ECO:0000259" key="5">
    <source>
        <dbReference type="PROSITE" id="PS50977"/>
    </source>
</evidence>
<feature type="DNA-binding region" description="H-T-H motif" evidence="4">
    <location>
        <begin position="32"/>
        <end position="51"/>
    </location>
</feature>
<dbReference type="PRINTS" id="PR00455">
    <property type="entry name" value="HTHTETR"/>
</dbReference>
<dbReference type="PROSITE" id="PS50977">
    <property type="entry name" value="HTH_TETR_2"/>
    <property type="match status" value="1"/>
</dbReference>
<dbReference type="Proteomes" id="UP000192674">
    <property type="component" value="Unassembled WGS sequence"/>
</dbReference>
<evidence type="ECO:0000256" key="4">
    <source>
        <dbReference type="PROSITE-ProRule" id="PRU00335"/>
    </source>
</evidence>
<feature type="domain" description="HTH tetR-type" evidence="5">
    <location>
        <begin position="9"/>
        <end position="69"/>
    </location>
</feature>
<protein>
    <submittedName>
        <fullName evidence="6">Transcriptional regulator, TetR family</fullName>
    </submittedName>
</protein>
<keyword evidence="2 4" id="KW-0238">DNA-binding</keyword>
<dbReference type="InterPro" id="IPR001647">
    <property type="entry name" value="HTH_TetR"/>
</dbReference>
<keyword evidence="7" id="KW-1185">Reference proteome</keyword>
<dbReference type="GO" id="GO:0003700">
    <property type="term" value="F:DNA-binding transcription factor activity"/>
    <property type="evidence" value="ECO:0007669"/>
    <property type="project" value="TreeGrafter"/>
</dbReference>
<proteinExistence type="predicted"/>
<dbReference type="PANTHER" id="PTHR30055">
    <property type="entry name" value="HTH-TYPE TRANSCRIPTIONAL REGULATOR RUTR"/>
    <property type="match status" value="1"/>
</dbReference>
<dbReference type="InterPro" id="IPR050109">
    <property type="entry name" value="HTH-type_TetR-like_transc_reg"/>
</dbReference>
<name>A0A1W2FWU5_KIBAR</name>
<gene>
    <name evidence="6" type="ORF">SAMN05661093_10012</name>
</gene>
<dbReference type="Pfam" id="PF00440">
    <property type="entry name" value="TetR_N"/>
    <property type="match status" value="1"/>
</dbReference>
<accession>A0A1W2FWU5</accession>
<dbReference type="AlphaFoldDB" id="A0A1W2FWU5"/>
<dbReference type="Gene3D" id="1.10.10.60">
    <property type="entry name" value="Homeodomain-like"/>
    <property type="match status" value="1"/>
</dbReference>
<keyword evidence="3" id="KW-0804">Transcription</keyword>
<sequence length="196" mass="21384">MALREMKVQRTRQAIVAVGAGLFLSQGYDATTMEQIAERAEVGKSTLYRYFPTKEDVLLGSFSARMGVTAELVRSRPADEDLSVVLGHVVRAYVQVNDAATRELRAIIDAHPAARAKVWDLVAQEQALLEAALAERLGLDAPDLGVVMSARIATTLAVVASENVLGDHRPLDERIERILRDLDHARIVFPSVPSGV</sequence>
<dbReference type="EMBL" id="FWXV01000014">
    <property type="protein sequence ID" value="SMD26429.1"/>
    <property type="molecule type" value="Genomic_DNA"/>
</dbReference>